<dbReference type="PANTHER" id="PTHR19980:SF0">
    <property type="entry name" value="CLEAVAGE STIMULATION FACTOR SUBUNIT 3"/>
    <property type="match status" value="1"/>
</dbReference>
<reference evidence="6 7" key="1">
    <citation type="journal article" date="2017" name="Genome Biol.">
        <title>New reference genome sequences of hot pepper reveal the massive evolution of plant disease-resistance genes by retroduplication.</title>
        <authorList>
            <person name="Kim S."/>
            <person name="Park J."/>
            <person name="Yeom S.I."/>
            <person name="Kim Y.M."/>
            <person name="Seo E."/>
            <person name="Kim K.T."/>
            <person name="Kim M.S."/>
            <person name="Lee J.M."/>
            <person name="Cheong K."/>
            <person name="Shin H.S."/>
            <person name="Kim S.B."/>
            <person name="Han K."/>
            <person name="Lee J."/>
            <person name="Park M."/>
            <person name="Lee H.A."/>
            <person name="Lee H.Y."/>
            <person name="Lee Y."/>
            <person name="Oh S."/>
            <person name="Lee J.H."/>
            <person name="Choi E."/>
            <person name="Choi E."/>
            <person name="Lee S.E."/>
            <person name="Jeon J."/>
            <person name="Kim H."/>
            <person name="Choi G."/>
            <person name="Song H."/>
            <person name="Lee J."/>
            <person name="Lee S.C."/>
            <person name="Kwon J.K."/>
            <person name="Lee H.Y."/>
            <person name="Koo N."/>
            <person name="Hong Y."/>
            <person name="Kim R.W."/>
            <person name="Kang W.H."/>
            <person name="Huh J.H."/>
            <person name="Kang B.C."/>
            <person name="Yang T.J."/>
            <person name="Lee Y.H."/>
            <person name="Bennetzen J.L."/>
            <person name="Choi D."/>
        </authorList>
    </citation>
    <scope>NUCLEOTIDE SEQUENCE [LARGE SCALE GENOMIC DNA]</scope>
    <source>
        <strain evidence="7">cv. PBC81</strain>
    </source>
</reference>
<dbReference type="GO" id="GO:0003729">
    <property type="term" value="F:mRNA binding"/>
    <property type="evidence" value="ECO:0007669"/>
    <property type="project" value="TreeGrafter"/>
</dbReference>
<reference evidence="7" key="2">
    <citation type="journal article" date="2017" name="J. Anim. Genet.">
        <title>Multiple reference genome sequences of hot pepper reveal the massive evolution of plant disease resistance genes by retroduplication.</title>
        <authorList>
            <person name="Kim S."/>
            <person name="Park J."/>
            <person name="Yeom S.-I."/>
            <person name="Kim Y.-M."/>
            <person name="Seo E."/>
            <person name="Kim K.-T."/>
            <person name="Kim M.-S."/>
            <person name="Lee J.M."/>
            <person name="Cheong K."/>
            <person name="Shin H.-S."/>
            <person name="Kim S.-B."/>
            <person name="Han K."/>
            <person name="Lee J."/>
            <person name="Park M."/>
            <person name="Lee H.-A."/>
            <person name="Lee H.-Y."/>
            <person name="Lee Y."/>
            <person name="Oh S."/>
            <person name="Lee J.H."/>
            <person name="Choi E."/>
            <person name="Choi E."/>
            <person name="Lee S.E."/>
            <person name="Jeon J."/>
            <person name="Kim H."/>
            <person name="Choi G."/>
            <person name="Song H."/>
            <person name="Lee J."/>
            <person name="Lee S.-C."/>
            <person name="Kwon J.-K."/>
            <person name="Lee H.-Y."/>
            <person name="Koo N."/>
            <person name="Hong Y."/>
            <person name="Kim R.W."/>
            <person name="Kang W.-H."/>
            <person name="Huh J.H."/>
            <person name="Kang B.-C."/>
            <person name="Yang T.-J."/>
            <person name="Lee Y.-H."/>
            <person name="Bennetzen J.L."/>
            <person name="Choi D."/>
        </authorList>
    </citation>
    <scope>NUCLEOTIDE SEQUENCE [LARGE SCALE GENOMIC DNA]</scope>
    <source>
        <strain evidence="7">cv. PBC81</strain>
    </source>
</reference>
<sequence length="367" mass="39766">MLYGGHILDLSTTHTTFRDESSGNEDAQVWKKFTQFEQTYGDLASMLKVEQRRKEALSRAGDEGTSELESSLHDVVSRYSFMDLWPCSSNDLDHLARQEWLARNINKKRDKPTFGIEAGSADKTSSGVSSNTNPPAKIVYPDTSKMTVYDPRQMPGPAALAISSASGTLPYSCPFSSGGSPNSLNDILKSLPPAFAAFIANLPAVEGLCDPYNRLSIESAAGPSPDADLVISVCLQSNIPLATGKSGTASLPLQSGPAPSTSDVSDSSKFRPRDRQLGKRKDMDSLVNSYDFFLQYRNYSFRTTTVFRRQGDDESSTVQSQPLPRDVFKIRQLQKSRVGNSSRVTSSYTGSASYGSALSGEVSGSTG</sequence>
<comment type="caution">
    <text evidence="6">The sequence shown here is derived from an EMBL/GenBank/DDBJ whole genome shotgun (WGS) entry which is preliminary data.</text>
</comment>
<dbReference type="SUPFAM" id="SSF48452">
    <property type="entry name" value="TPR-like"/>
    <property type="match status" value="1"/>
</dbReference>
<dbReference type="AlphaFoldDB" id="A0A2G2W941"/>
<organism evidence="6 7">
    <name type="scientific">Capsicum baccatum</name>
    <name type="common">Peruvian pepper</name>
    <dbReference type="NCBI Taxonomy" id="33114"/>
    <lineage>
        <taxon>Eukaryota</taxon>
        <taxon>Viridiplantae</taxon>
        <taxon>Streptophyta</taxon>
        <taxon>Embryophyta</taxon>
        <taxon>Tracheophyta</taxon>
        <taxon>Spermatophyta</taxon>
        <taxon>Magnoliopsida</taxon>
        <taxon>eudicotyledons</taxon>
        <taxon>Gunneridae</taxon>
        <taxon>Pentapetalae</taxon>
        <taxon>asterids</taxon>
        <taxon>lamiids</taxon>
        <taxon>Solanales</taxon>
        <taxon>Solanaceae</taxon>
        <taxon>Solanoideae</taxon>
        <taxon>Capsiceae</taxon>
        <taxon>Capsicum</taxon>
    </lineage>
</organism>
<keyword evidence="2" id="KW-0677">Repeat</keyword>
<dbReference type="OrthoDB" id="26282at2759"/>
<dbReference type="PANTHER" id="PTHR19980">
    <property type="entry name" value="RNA CLEAVAGE STIMULATION FACTOR"/>
    <property type="match status" value="1"/>
</dbReference>
<keyword evidence="3" id="KW-0539">Nucleus</keyword>
<protein>
    <recommendedName>
        <fullName evidence="5">Suppressor of forked domain-containing protein</fullName>
    </recommendedName>
</protein>
<feature type="compositionally biased region" description="Basic and acidic residues" evidence="4">
    <location>
        <begin position="266"/>
        <end position="281"/>
    </location>
</feature>
<comment type="subcellular location">
    <subcellularLocation>
        <location evidence="1">Nucleus</location>
    </subcellularLocation>
</comment>
<feature type="region of interest" description="Disordered" evidence="4">
    <location>
        <begin position="248"/>
        <end position="281"/>
    </location>
</feature>
<dbReference type="Gene3D" id="1.25.40.10">
    <property type="entry name" value="Tetratricopeptide repeat domain"/>
    <property type="match status" value="1"/>
</dbReference>
<feature type="compositionally biased region" description="Low complexity" evidence="4">
    <location>
        <begin position="345"/>
        <end position="357"/>
    </location>
</feature>
<dbReference type="Proteomes" id="UP000224567">
    <property type="component" value="Unassembled WGS sequence"/>
</dbReference>
<dbReference type="EMBL" id="MLFT02000008">
    <property type="protein sequence ID" value="PHT41748.1"/>
    <property type="molecule type" value="Genomic_DNA"/>
</dbReference>
<dbReference type="InterPro" id="IPR011990">
    <property type="entry name" value="TPR-like_helical_dom_sf"/>
</dbReference>
<evidence type="ECO:0000313" key="6">
    <source>
        <dbReference type="EMBL" id="PHT41748.1"/>
    </source>
</evidence>
<feature type="compositionally biased region" description="Polar residues" evidence="4">
    <location>
        <begin position="333"/>
        <end position="344"/>
    </location>
</feature>
<name>A0A2G2W941_CAPBA</name>
<dbReference type="Pfam" id="PF05843">
    <property type="entry name" value="Suf"/>
    <property type="match status" value="1"/>
</dbReference>
<gene>
    <name evidence="6" type="ORF">CQW23_20602</name>
</gene>
<keyword evidence="7" id="KW-1185">Reference proteome</keyword>
<evidence type="ECO:0000256" key="2">
    <source>
        <dbReference type="ARBA" id="ARBA00022737"/>
    </source>
</evidence>
<dbReference type="InterPro" id="IPR008847">
    <property type="entry name" value="Suf"/>
</dbReference>
<feature type="compositionally biased region" description="Polar residues" evidence="4">
    <location>
        <begin position="248"/>
        <end position="265"/>
    </location>
</feature>
<evidence type="ECO:0000313" key="7">
    <source>
        <dbReference type="Proteomes" id="UP000224567"/>
    </source>
</evidence>
<dbReference type="STRING" id="33114.A0A2G2W941"/>
<proteinExistence type="predicted"/>
<evidence type="ECO:0000259" key="5">
    <source>
        <dbReference type="Pfam" id="PF05843"/>
    </source>
</evidence>
<evidence type="ECO:0000256" key="3">
    <source>
        <dbReference type="ARBA" id="ARBA00023242"/>
    </source>
</evidence>
<feature type="compositionally biased region" description="Polar residues" evidence="4">
    <location>
        <begin position="122"/>
        <end position="134"/>
    </location>
</feature>
<dbReference type="GO" id="GO:0005634">
    <property type="term" value="C:nucleus"/>
    <property type="evidence" value="ECO:0007669"/>
    <property type="project" value="UniProtKB-SubCell"/>
</dbReference>
<accession>A0A2G2W941</accession>
<feature type="region of interest" description="Disordered" evidence="4">
    <location>
        <begin position="331"/>
        <end position="367"/>
    </location>
</feature>
<dbReference type="GO" id="GO:0031124">
    <property type="term" value="P:mRNA 3'-end processing"/>
    <property type="evidence" value="ECO:0007669"/>
    <property type="project" value="InterPro"/>
</dbReference>
<evidence type="ECO:0000256" key="1">
    <source>
        <dbReference type="ARBA" id="ARBA00004123"/>
    </source>
</evidence>
<dbReference type="InterPro" id="IPR045243">
    <property type="entry name" value="Rna14-like"/>
</dbReference>
<feature type="region of interest" description="Disordered" evidence="4">
    <location>
        <begin position="113"/>
        <end position="139"/>
    </location>
</feature>
<evidence type="ECO:0000256" key="4">
    <source>
        <dbReference type="SAM" id="MobiDB-lite"/>
    </source>
</evidence>
<feature type="domain" description="Suppressor of forked" evidence="5">
    <location>
        <begin position="24"/>
        <end position="92"/>
    </location>
</feature>